<keyword evidence="9" id="KW-0808">Transferase</keyword>
<gene>
    <name evidence="9" type="ORF">B0I35DRAFT_480360</name>
</gene>
<dbReference type="Proteomes" id="UP000813444">
    <property type="component" value="Unassembled WGS sequence"/>
</dbReference>
<evidence type="ECO:0000256" key="2">
    <source>
        <dbReference type="ARBA" id="ARBA00005546"/>
    </source>
</evidence>
<evidence type="ECO:0000313" key="10">
    <source>
        <dbReference type="Proteomes" id="UP000813444"/>
    </source>
</evidence>
<dbReference type="EMBL" id="JAGPNK010000009">
    <property type="protein sequence ID" value="KAH7313691.1"/>
    <property type="molecule type" value="Genomic_DNA"/>
</dbReference>
<dbReference type="PANTHER" id="PTHR15840">
    <property type="entry name" value="CGI-121 FAMILY MEMBER"/>
    <property type="match status" value="1"/>
</dbReference>
<dbReference type="GO" id="GO:0005634">
    <property type="term" value="C:nucleus"/>
    <property type="evidence" value="ECO:0007669"/>
    <property type="project" value="UniProtKB-SubCell"/>
</dbReference>
<protein>
    <recommendedName>
        <fullName evidence="4">EKC/KEOPS complex subunit CGI121</fullName>
    </recommendedName>
    <alternativeName>
        <fullName evidence="3">EKC/KEOPS complex subunit cgi121</fullName>
    </alternativeName>
</protein>
<dbReference type="SUPFAM" id="SSF143870">
    <property type="entry name" value="PF0523-like"/>
    <property type="match status" value="1"/>
</dbReference>
<dbReference type="GO" id="GO:0005829">
    <property type="term" value="C:cytosol"/>
    <property type="evidence" value="ECO:0007669"/>
    <property type="project" value="TreeGrafter"/>
</dbReference>
<comment type="similarity">
    <text evidence="2 8">Belongs to the CGI121/TPRKB family.</text>
</comment>
<comment type="function">
    <text evidence="7">Component of the EKC/KEOPS complex that is required for the formation of a threonylcarbamoyl group on adenosine at position 37 (t(6)A37) in tRNAs that read codons beginning with adenine. The complex is probably involved in the transfer of the threonylcarbamoyl moiety of threonylcarbamoyl-AMP (TC-AMP) to the N6 group of A37. CGI121 acts as an allosteric effector that regulates the t(6)A activity of the complex. The EKC/KEOPS complex also promotes both telomere uncapping and telomere elongation. The complex is required for efficient recruitment of transcriptional coactivators. CGI121 is not required for tRNA modification.</text>
</comment>
<keyword evidence="10" id="KW-1185">Reference proteome</keyword>
<dbReference type="GO" id="GO:0016301">
    <property type="term" value="F:kinase activity"/>
    <property type="evidence" value="ECO:0007669"/>
    <property type="project" value="UniProtKB-KW"/>
</dbReference>
<keyword evidence="5" id="KW-0819">tRNA processing</keyword>
<dbReference type="PANTHER" id="PTHR15840:SF10">
    <property type="entry name" value="EKC_KEOPS COMPLEX SUBUNIT TPRKB"/>
    <property type="match status" value="1"/>
</dbReference>
<organism evidence="9 10">
    <name type="scientific">Stachybotrys elegans</name>
    <dbReference type="NCBI Taxonomy" id="80388"/>
    <lineage>
        <taxon>Eukaryota</taxon>
        <taxon>Fungi</taxon>
        <taxon>Dikarya</taxon>
        <taxon>Ascomycota</taxon>
        <taxon>Pezizomycotina</taxon>
        <taxon>Sordariomycetes</taxon>
        <taxon>Hypocreomycetidae</taxon>
        <taxon>Hypocreales</taxon>
        <taxon>Stachybotryaceae</taxon>
        <taxon>Stachybotrys</taxon>
    </lineage>
</organism>
<comment type="caution">
    <text evidence="9">The sequence shown here is derived from an EMBL/GenBank/DDBJ whole genome shotgun (WGS) entry which is preliminary data.</text>
</comment>
<evidence type="ECO:0000256" key="6">
    <source>
        <dbReference type="ARBA" id="ARBA00023242"/>
    </source>
</evidence>
<evidence type="ECO:0000256" key="7">
    <source>
        <dbReference type="ARBA" id="ARBA00025043"/>
    </source>
</evidence>
<evidence type="ECO:0000256" key="1">
    <source>
        <dbReference type="ARBA" id="ARBA00004123"/>
    </source>
</evidence>
<dbReference type="InterPro" id="IPR036504">
    <property type="entry name" value="CGI121/TPRKB_sf"/>
</dbReference>
<sequence>MAIETLQLEHLPASHKVHVAMFRDVTNASFLHQQLLARNAEFEYAFIDASVLLSRLQLLSAIFKATTAAVNQALKTPNVHSEIVAYMSASNNIADAYRRYGISPGTKDLIVVRVTFPTEAAPEPQTGDAVWAHLAGAVEGRAVPVSDDNIAKAADLTKIRKYYKLNGLNWLDSQKDDEKKRKEMEMIILSGMALRGV</sequence>
<accession>A0A8K0SM83</accession>
<evidence type="ECO:0000256" key="4">
    <source>
        <dbReference type="ARBA" id="ARBA00016009"/>
    </source>
</evidence>
<dbReference type="OrthoDB" id="329139at2759"/>
<evidence type="ECO:0000256" key="5">
    <source>
        <dbReference type="ARBA" id="ARBA00022694"/>
    </source>
</evidence>
<evidence type="ECO:0000256" key="8">
    <source>
        <dbReference type="RuleBase" id="RU004398"/>
    </source>
</evidence>
<dbReference type="InterPro" id="IPR013926">
    <property type="entry name" value="CGI121/TPRKB"/>
</dbReference>
<evidence type="ECO:0000313" key="9">
    <source>
        <dbReference type="EMBL" id="KAH7313691.1"/>
    </source>
</evidence>
<dbReference type="Pfam" id="PF08617">
    <property type="entry name" value="CGI-121"/>
    <property type="match status" value="1"/>
</dbReference>
<keyword evidence="6 8" id="KW-0539">Nucleus</keyword>
<dbReference type="GO" id="GO:0002949">
    <property type="term" value="P:tRNA threonylcarbamoyladenosine modification"/>
    <property type="evidence" value="ECO:0007669"/>
    <property type="project" value="TreeGrafter"/>
</dbReference>
<name>A0A8K0SM83_9HYPO</name>
<dbReference type="Gene3D" id="3.30.2380.10">
    <property type="entry name" value="CGI121/TPRKB"/>
    <property type="match status" value="1"/>
</dbReference>
<comment type="subcellular location">
    <subcellularLocation>
        <location evidence="1">Nucleus</location>
    </subcellularLocation>
</comment>
<keyword evidence="9" id="KW-0418">Kinase</keyword>
<dbReference type="AlphaFoldDB" id="A0A8K0SM83"/>
<dbReference type="GO" id="GO:0000408">
    <property type="term" value="C:EKC/KEOPS complex"/>
    <property type="evidence" value="ECO:0007669"/>
    <property type="project" value="TreeGrafter"/>
</dbReference>
<proteinExistence type="inferred from homology"/>
<reference evidence="9" key="1">
    <citation type="journal article" date="2021" name="Nat. Commun.">
        <title>Genetic determinants of endophytism in the Arabidopsis root mycobiome.</title>
        <authorList>
            <person name="Mesny F."/>
            <person name="Miyauchi S."/>
            <person name="Thiergart T."/>
            <person name="Pickel B."/>
            <person name="Atanasova L."/>
            <person name="Karlsson M."/>
            <person name="Huettel B."/>
            <person name="Barry K.W."/>
            <person name="Haridas S."/>
            <person name="Chen C."/>
            <person name="Bauer D."/>
            <person name="Andreopoulos W."/>
            <person name="Pangilinan J."/>
            <person name="LaButti K."/>
            <person name="Riley R."/>
            <person name="Lipzen A."/>
            <person name="Clum A."/>
            <person name="Drula E."/>
            <person name="Henrissat B."/>
            <person name="Kohler A."/>
            <person name="Grigoriev I.V."/>
            <person name="Martin F.M."/>
            <person name="Hacquard S."/>
        </authorList>
    </citation>
    <scope>NUCLEOTIDE SEQUENCE</scope>
    <source>
        <strain evidence="9">MPI-CAGE-CH-0235</strain>
    </source>
</reference>
<evidence type="ECO:0000256" key="3">
    <source>
        <dbReference type="ARBA" id="ARBA00015316"/>
    </source>
</evidence>